<dbReference type="AlphaFoldDB" id="A0AAN8W9R2"/>
<comment type="caution">
    <text evidence="1">The sequence shown here is derived from an EMBL/GenBank/DDBJ whole genome shotgun (WGS) entry which is preliminary data.</text>
</comment>
<organism evidence="1 2">
    <name type="scientific">Halocaridina rubra</name>
    <name type="common">Hawaiian red shrimp</name>
    <dbReference type="NCBI Taxonomy" id="373956"/>
    <lineage>
        <taxon>Eukaryota</taxon>
        <taxon>Metazoa</taxon>
        <taxon>Ecdysozoa</taxon>
        <taxon>Arthropoda</taxon>
        <taxon>Crustacea</taxon>
        <taxon>Multicrustacea</taxon>
        <taxon>Malacostraca</taxon>
        <taxon>Eumalacostraca</taxon>
        <taxon>Eucarida</taxon>
        <taxon>Decapoda</taxon>
        <taxon>Pleocyemata</taxon>
        <taxon>Caridea</taxon>
        <taxon>Atyoidea</taxon>
        <taxon>Atyidae</taxon>
        <taxon>Halocaridina</taxon>
    </lineage>
</organism>
<name>A0AAN8W9R2_HALRR</name>
<accession>A0AAN8W9R2</accession>
<dbReference type="Proteomes" id="UP001381693">
    <property type="component" value="Unassembled WGS sequence"/>
</dbReference>
<keyword evidence="2" id="KW-1185">Reference proteome</keyword>
<reference evidence="1 2" key="1">
    <citation type="submission" date="2023-11" db="EMBL/GenBank/DDBJ databases">
        <title>Halocaridina rubra genome assembly.</title>
        <authorList>
            <person name="Smith C."/>
        </authorList>
    </citation>
    <scope>NUCLEOTIDE SEQUENCE [LARGE SCALE GENOMIC DNA]</scope>
    <source>
        <strain evidence="1">EP-1</strain>
        <tissue evidence="1">Whole</tissue>
    </source>
</reference>
<evidence type="ECO:0000313" key="2">
    <source>
        <dbReference type="Proteomes" id="UP001381693"/>
    </source>
</evidence>
<proteinExistence type="predicted"/>
<protein>
    <submittedName>
        <fullName evidence="1">Uncharacterized protein</fullName>
    </submittedName>
</protein>
<gene>
    <name evidence="1" type="ORF">SK128_007647</name>
</gene>
<sequence length="94" mass="11058">MAWADDQFCILILEQSIEADPELRSRRHQHQSKYFIALAHDKFCNFIPNIVLKMCSIAGHRDIITEVLALWLMVSKLHETVTVETVIQYYQRLI</sequence>
<evidence type="ECO:0000313" key="1">
    <source>
        <dbReference type="EMBL" id="KAK7015187.1"/>
    </source>
</evidence>
<feature type="non-terminal residue" evidence="1">
    <location>
        <position position="94"/>
    </location>
</feature>
<dbReference type="EMBL" id="JAXCGZ010023224">
    <property type="protein sequence ID" value="KAK7015187.1"/>
    <property type="molecule type" value="Genomic_DNA"/>
</dbReference>